<feature type="non-terminal residue" evidence="1">
    <location>
        <position position="111"/>
    </location>
</feature>
<sequence length="111" mass="11842">MLDRRTTLCLACSSSLPPNIGDSELFMTKCCRRPICPRCLETNPRLARYDPCLACLVGVGVIQASSSARNRSGGKPVGGSGAQPVRVENLDGGVKDRDLFVLADDDDDDGD</sequence>
<keyword evidence="2" id="KW-1185">Reference proteome</keyword>
<dbReference type="EMBL" id="MU118005">
    <property type="protein sequence ID" value="KAF9648932.1"/>
    <property type="molecule type" value="Genomic_DNA"/>
</dbReference>
<evidence type="ECO:0000313" key="2">
    <source>
        <dbReference type="Proteomes" id="UP000886501"/>
    </source>
</evidence>
<name>A0ACB6ZH61_THEGA</name>
<accession>A0ACB6ZH61</accession>
<dbReference type="Proteomes" id="UP000886501">
    <property type="component" value="Unassembled WGS sequence"/>
</dbReference>
<comment type="caution">
    <text evidence="1">The sequence shown here is derived from an EMBL/GenBank/DDBJ whole genome shotgun (WGS) entry which is preliminary data.</text>
</comment>
<evidence type="ECO:0000313" key="1">
    <source>
        <dbReference type="EMBL" id="KAF9648932.1"/>
    </source>
</evidence>
<organism evidence="1 2">
    <name type="scientific">Thelephora ganbajun</name>
    <name type="common">Ganba fungus</name>
    <dbReference type="NCBI Taxonomy" id="370292"/>
    <lineage>
        <taxon>Eukaryota</taxon>
        <taxon>Fungi</taxon>
        <taxon>Dikarya</taxon>
        <taxon>Basidiomycota</taxon>
        <taxon>Agaricomycotina</taxon>
        <taxon>Agaricomycetes</taxon>
        <taxon>Thelephorales</taxon>
        <taxon>Thelephoraceae</taxon>
        <taxon>Thelephora</taxon>
    </lineage>
</organism>
<reference evidence="1" key="1">
    <citation type="submission" date="2019-10" db="EMBL/GenBank/DDBJ databases">
        <authorList>
            <consortium name="DOE Joint Genome Institute"/>
            <person name="Kuo A."/>
            <person name="Miyauchi S."/>
            <person name="Kiss E."/>
            <person name="Drula E."/>
            <person name="Kohler A."/>
            <person name="Sanchez-Garcia M."/>
            <person name="Andreopoulos B."/>
            <person name="Barry K.W."/>
            <person name="Bonito G."/>
            <person name="Buee M."/>
            <person name="Carver A."/>
            <person name="Chen C."/>
            <person name="Cichocki N."/>
            <person name="Clum A."/>
            <person name="Culley D."/>
            <person name="Crous P.W."/>
            <person name="Fauchery L."/>
            <person name="Girlanda M."/>
            <person name="Hayes R."/>
            <person name="Keri Z."/>
            <person name="Labutti K."/>
            <person name="Lipzen A."/>
            <person name="Lombard V."/>
            <person name="Magnuson J."/>
            <person name="Maillard F."/>
            <person name="Morin E."/>
            <person name="Murat C."/>
            <person name="Nolan M."/>
            <person name="Ohm R."/>
            <person name="Pangilinan J."/>
            <person name="Pereira M."/>
            <person name="Perotto S."/>
            <person name="Peter M."/>
            <person name="Riley R."/>
            <person name="Sitrit Y."/>
            <person name="Stielow B."/>
            <person name="Szollosi G."/>
            <person name="Zifcakova L."/>
            <person name="Stursova M."/>
            <person name="Spatafora J.W."/>
            <person name="Tedersoo L."/>
            <person name="Vaario L.-M."/>
            <person name="Yamada A."/>
            <person name="Yan M."/>
            <person name="Wang P."/>
            <person name="Xu J."/>
            <person name="Bruns T."/>
            <person name="Baldrian P."/>
            <person name="Vilgalys R."/>
            <person name="Henrissat B."/>
            <person name="Grigoriev I.V."/>
            <person name="Hibbett D."/>
            <person name="Nagy L.G."/>
            <person name="Martin F.M."/>
        </authorList>
    </citation>
    <scope>NUCLEOTIDE SEQUENCE</scope>
    <source>
        <strain evidence="1">P2</strain>
    </source>
</reference>
<reference evidence="1" key="2">
    <citation type="journal article" date="2020" name="Nat. Commun.">
        <title>Large-scale genome sequencing of mycorrhizal fungi provides insights into the early evolution of symbiotic traits.</title>
        <authorList>
            <person name="Miyauchi S."/>
            <person name="Kiss E."/>
            <person name="Kuo A."/>
            <person name="Drula E."/>
            <person name="Kohler A."/>
            <person name="Sanchez-Garcia M."/>
            <person name="Morin E."/>
            <person name="Andreopoulos B."/>
            <person name="Barry K.W."/>
            <person name="Bonito G."/>
            <person name="Buee M."/>
            <person name="Carver A."/>
            <person name="Chen C."/>
            <person name="Cichocki N."/>
            <person name="Clum A."/>
            <person name="Culley D."/>
            <person name="Crous P.W."/>
            <person name="Fauchery L."/>
            <person name="Girlanda M."/>
            <person name="Hayes R.D."/>
            <person name="Keri Z."/>
            <person name="LaButti K."/>
            <person name="Lipzen A."/>
            <person name="Lombard V."/>
            <person name="Magnuson J."/>
            <person name="Maillard F."/>
            <person name="Murat C."/>
            <person name="Nolan M."/>
            <person name="Ohm R.A."/>
            <person name="Pangilinan J."/>
            <person name="Pereira M.F."/>
            <person name="Perotto S."/>
            <person name="Peter M."/>
            <person name="Pfister S."/>
            <person name="Riley R."/>
            <person name="Sitrit Y."/>
            <person name="Stielow J.B."/>
            <person name="Szollosi G."/>
            <person name="Zifcakova L."/>
            <person name="Stursova M."/>
            <person name="Spatafora J.W."/>
            <person name="Tedersoo L."/>
            <person name="Vaario L.M."/>
            <person name="Yamada A."/>
            <person name="Yan M."/>
            <person name="Wang P."/>
            <person name="Xu J."/>
            <person name="Bruns T."/>
            <person name="Baldrian P."/>
            <person name="Vilgalys R."/>
            <person name="Dunand C."/>
            <person name="Henrissat B."/>
            <person name="Grigoriev I.V."/>
            <person name="Hibbett D."/>
            <person name="Nagy L.G."/>
            <person name="Martin F.M."/>
        </authorList>
    </citation>
    <scope>NUCLEOTIDE SEQUENCE</scope>
    <source>
        <strain evidence="1">P2</strain>
    </source>
</reference>
<gene>
    <name evidence="1" type="ORF">BDM02DRAFT_3095582</name>
</gene>
<proteinExistence type="predicted"/>
<protein>
    <submittedName>
        <fullName evidence="1">Uncharacterized protein</fullName>
    </submittedName>
</protein>